<feature type="compositionally biased region" description="Pro residues" evidence="2">
    <location>
        <begin position="394"/>
        <end position="405"/>
    </location>
</feature>
<dbReference type="AlphaFoldDB" id="A0A964UPK2"/>
<reference evidence="3" key="1">
    <citation type="submission" date="2020-01" db="EMBL/GenBank/DDBJ databases">
        <title>Whole-genome analyses of novel actinobacteria.</title>
        <authorList>
            <person name="Sahin N."/>
        </authorList>
    </citation>
    <scope>NUCLEOTIDE SEQUENCE</scope>
    <source>
        <strain evidence="3">YC537</strain>
    </source>
</reference>
<dbReference type="PANTHER" id="PTHR46696:SF1">
    <property type="entry name" value="CYTOCHROME P450 YJIB-RELATED"/>
    <property type="match status" value="1"/>
</dbReference>
<dbReference type="Proteomes" id="UP000598297">
    <property type="component" value="Unassembled WGS sequence"/>
</dbReference>
<dbReference type="EMBL" id="JAAAHS010000063">
    <property type="protein sequence ID" value="NBE52010.1"/>
    <property type="molecule type" value="Genomic_DNA"/>
</dbReference>
<proteinExistence type="inferred from homology"/>
<dbReference type="GO" id="GO:0005506">
    <property type="term" value="F:iron ion binding"/>
    <property type="evidence" value="ECO:0007669"/>
    <property type="project" value="InterPro"/>
</dbReference>
<feature type="compositionally biased region" description="Low complexity" evidence="2">
    <location>
        <begin position="406"/>
        <end position="427"/>
    </location>
</feature>
<dbReference type="PANTHER" id="PTHR46696">
    <property type="entry name" value="P450, PUTATIVE (EUROFUNG)-RELATED"/>
    <property type="match status" value="1"/>
</dbReference>
<gene>
    <name evidence="3" type="ORF">GUY60_11365</name>
</gene>
<name>A0A964UPK2_9ACTN</name>
<accession>A0A964UPK2</accession>
<dbReference type="GO" id="GO:0020037">
    <property type="term" value="F:heme binding"/>
    <property type="evidence" value="ECO:0007669"/>
    <property type="project" value="InterPro"/>
</dbReference>
<protein>
    <submittedName>
        <fullName evidence="3">Cytochrome P450</fullName>
    </submittedName>
</protein>
<dbReference type="SUPFAM" id="SSF48264">
    <property type="entry name" value="Cytochrome P450"/>
    <property type="match status" value="1"/>
</dbReference>
<dbReference type="CDD" id="cd20623">
    <property type="entry name" value="CYP_unk"/>
    <property type="match status" value="1"/>
</dbReference>
<sequence>MYGPEADSDRQGLYERLRAEHGPVAPVLMQGDVPAWLVLGHRENLDVMRTPSRFTCDSRTWNRQLSADSPLLPLTAWQPLLAFADGKEHARLRLAVTDSLERFNRQSLRRYVTRYANRLVDQFAAHGRADLVEEFAERLPMMVLTNHFGMSEEYGPKLVEAVRDMTRGSATAVSSNRFVVETMSDLVARKRERPGSDFTSWLIGHESNLTDDEVREHLRLTLVAGYEPTVNLIANTLRMVLTDARFRGSLSGGQMTLPDALDQVLWDHPPISLLPTRWAIGDTDLGGRTIRAGDMLLLCLEAGNVDPAIRPDLSASMHGNRSHLAFSAGPHGCPGQDIGRAIADTGVETLLNRLIDLRLAVAEDEVRVTSAWISERLEALPVQFTPIRPTVTATPPPPAVMPGPMPEQTAAPAAEPAAPQPPSGRWGTARRSRRDRAATRRD</sequence>
<dbReference type="PROSITE" id="PS00086">
    <property type="entry name" value="CYTOCHROME_P450"/>
    <property type="match status" value="1"/>
</dbReference>
<evidence type="ECO:0000313" key="3">
    <source>
        <dbReference type="EMBL" id="NBE52010.1"/>
    </source>
</evidence>
<evidence type="ECO:0000313" key="4">
    <source>
        <dbReference type="Proteomes" id="UP000598297"/>
    </source>
</evidence>
<evidence type="ECO:0000256" key="2">
    <source>
        <dbReference type="SAM" id="MobiDB-lite"/>
    </source>
</evidence>
<dbReference type="InterPro" id="IPR036396">
    <property type="entry name" value="Cyt_P450_sf"/>
</dbReference>
<feature type="region of interest" description="Disordered" evidence="2">
    <location>
        <begin position="388"/>
        <end position="442"/>
    </location>
</feature>
<organism evidence="3 4">
    <name type="scientific">Streptomyces boluensis</name>
    <dbReference type="NCBI Taxonomy" id="1775135"/>
    <lineage>
        <taxon>Bacteria</taxon>
        <taxon>Bacillati</taxon>
        <taxon>Actinomycetota</taxon>
        <taxon>Actinomycetes</taxon>
        <taxon>Kitasatosporales</taxon>
        <taxon>Streptomycetaceae</taxon>
        <taxon>Streptomyces</taxon>
    </lineage>
</organism>
<evidence type="ECO:0000256" key="1">
    <source>
        <dbReference type="ARBA" id="ARBA00010617"/>
    </source>
</evidence>
<dbReference type="InterPro" id="IPR017972">
    <property type="entry name" value="Cyt_P450_CS"/>
</dbReference>
<keyword evidence="4" id="KW-1185">Reference proteome</keyword>
<dbReference type="GO" id="GO:0004497">
    <property type="term" value="F:monooxygenase activity"/>
    <property type="evidence" value="ECO:0007669"/>
    <property type="project" value="InterPro"/>
</dbReference>
<comment type="caution">
    <text evidence="3">The sequence shown here is derived from an EMBL/GenBank/DDBJ whole genome shotgun (WGS) entry which is preliminary data.</text>
</comment>
<dbReference type="GO" id="GO:0016705">
    <property type="term" value="F:oxidoreductase activity, acting on paired donors, with incorporation or reduction of molecular oxygen"/>
    <property type="evidence" value="ECO:0007669"/>
    <property type="project" value="InterPro"/>
</dbReference>
<dbReference type="OrthoDB" id="4133219at2"/>
<dbReference type="PRINTS" id="PR00359">
    <property type="entry name" value="BP450"/>
</dbReference>
<dbReference type="InterPro" id="IPR002397">
    <property type="entry name" value="Cyt_P450_B"/>
</dbReference>
<comment type="similarity">
    <text evidence="1">Belongs to the cytochrome P450 family.</text>
</comment>
<dbReference type="Gene3D" id="1.10.630.10">
    <property type="entry name" value="Cytochrome P450"/>
    <property type="match status" value="1"/>
</dbReference>